<dbReference type="Gene3D" id="1.10.8.60">
    <property type="match status" value="1"/>
</dbReference>
<dbReference type="GO" id="GO:0006281">
    <property type="term" value="P:DNA repair"/>
    <property type="evidence" value="ECO:0007669"/>
    <property type="project" value="TreeGrafter"/>
</dbReference>
<feature type="non-terminal residue" evidence="3">
    <location>
        <position position="1"/>
    </location>
</feature>
<dbReference type="SUPFAM" id="SSF48019">
    <property type="entry name" value="post-AAA+ oligomerization domain-like"/>
    <property type="match status" value="1"/>
</dbReference>
<accession>A0A9Q0J2P4</accession>
<evidence type="ECO:0000313" key="3">
    <source>
        <dbReference type="EMBL" id="KAJ4825842.1"/>
    </source>
</evidence>
<gene>
    <name evidence="3" type="ORF">Tsubulata_023352</name>
</gene>
<organism evidence="3 4">
    <name type="scientific">Turnera subulata</name>
    <dbReference type="NCBI Taxonomy" id="218843"/>
    <lineage>
        <taxon>Eukaryota</taxon>
        <taxon>Viridiplantae</taxon>
        <taxon>Streptophyta</taxon>
        <taxon>Embryophyta</taxon>
        <taxon>Tracheophyta</taxon>
        <taxon>Spermatophyta</taxon>
        <taxon>Magnoliopsida</taxon>
        <taxon>eudicotyledons</taxon>
        <taxon>Gunneridae</taxon>
        <taxon>Pentapetalae</taxon>
        <taxon>rosids</taxon>
        <taxon>fabids</taxon>
        <taxon>Malpighiales</taxon>
        <taxon>Passifloraceae</taxon>
        <taxon>Turnera</taxon>
    </lineage>
</organism>
<dbReference type="PANTHER" id="PTHR11669">
    <property type="entry name" value="REPLICATION FACTOR C / DNA POLYMERASE III GAMMA-TAU SUBUNIT"/>
    <property type="match status" value="1"/>
</dbReference>
<dbReference type="Pfam" id="PF21960">
    <property type="entry name" value="RCF1-5-like_lid"/>
    <property type="match status" value="1"/>
</dbReference>
<dbReference type="GO" id="GO:0003689">
    <property type="term" value="F:DNA clamp loader activity"/>
    <property type="evidence" value="ECO:0007669"/>
    <property type="project" value="TreeGrafter"/>
</dbReference>
<dbReference type="GO" id="GO:0005663">
    <property type="term" value="C:DNA replication factor C complex"/>
    <property type="evidence" value="ECO:0007669"/>
    <property type="project" value="TreeGrafter"/>
</dbReference>
<name>A0A9Q0J2P4_9ROSI</name>
<dbReference type="InterPro" id="IPR047854">
    <property type="entry name" value="RFC_lid"/>
</dbReference>
<evidence type="ECO:0000256" key="2">
    <source>
        <dbReference type="ARBA" id="ARBA00022840"/>
    </source>
</evidence>
<dbReference type="InterPro" id="IPR027417">
    <property type="entry name" value="P-loop_NTPase"/>
</dbReference>
<evidence type="ECO:0008006" key="5">
    <source>
        <dbReference type="Google" id="ProtNLM"/>
    </source>
</evidence>
<dbReference type="OrthoDB" id="761538at2759"/>
<protein>
    <recommendedName>
        <fullName evidence="5">AAA+ ATPase domain-containing protein</fullName>
    </recommendedName>
</protein>
<dbReference type="InterPro" id="IPR008921">
    <property type="entry name" value="DNA_pol3_clamp-load_cplx_C"/>
</dbReference>
<dbReference type="GO" id="GO:0005634">
    <property type="term" value="C:nucleus"/>
    <property type="evidence" value="ECO:0007669"/>
    <property type="project" value="TreeGrafter"/>
</dbReference>
<evidence type="ECO:0000256" key="1">
    <source>
        <dbReference type="ARBA" id="ARBA00022741"/>
    </source>
</evidence>
<evidence type="ECO:0000313" key="4">
    <source>
        <dbReference type="Proteomes" id="UP001141552"/>
    </source>
</evidence>
<dbReference type="GO" id="GO:0003677">
    <property type="term" value="F:DNA binding"/>
    <property type="evidence" value="ECO:0007669"/>
    <property type="project" value="InterPro"/>
</dbReference>
<keyword evidence="4" id="KW-1185">Reference proteome</keyword>
<dbReference type="GO" id="GO:0005524">
    <property type="term" value="F:ATP binding"/>
    <property type="evidence" value="ECO:0007669"/>
    <property type="project" value="UniProtKB-KW"/>
</dbReference>
<dbReference type="FunFam" id="1.10.8.60:FF:000030">
    <property type="entry name" value="replication factor C subunit 3"/>
    <property type="match status" value="1"/>
</dbReference>
<dbReference type="Proteomes" id="UP001141552">
    <property type="component" value="Unassembled WGS sequence"/>
</dbReference>
<sequence>YLHLPGPNIGFISENYAMPSPAIPRSSSDPFLSCSTTASAAGRARLPPSNRSACSSRSSKSSYWLAWSNINKLGSFVLPGRKSTDSSSRHSDLTEEGLQAHNRRQEAIILNVDDKNAKCSPYYKGLTDATLTINRERHHYLPQSSSPGRESHATTVATSHSLSSTIIFKMQEWGSCFSFSYKSAPKEKENSTVAAASAPITLTHLNHSYASSCPPASRTPLEERKNTSHCALSAVEEEKPLRERVVITSKPPAPATPVTIDISDDDKKETLLQVGQDFIWANKYQPKALKDFICNRDQAIRMQGLMREVDCNHFIFEGPAGVGKRTMIWAMLQEAFGPDRVQTREECKAFDLKGEPIGSINVRVKVSSQHVEVNLSDMKGYEKQVIVDLIKETHNERSNNVFQSKLENCQAIILYEADKLSTDALLYIKWLLERYKGFSKFFFCCGDVSKLQPIRTLCTVVQLFPPSKIEVIVEVLEFIAKQEGIELPHQMAEKIADKSKNNLRQAIRSFEATWHNGYPFTKDQEILTGWEDDIANIARNIVQEQSPKQLYIIRGKLQNLIEHDVSPDFIFETLVGELKKHLDDPFQHQIESLYKDYNGNDGNHVLENGSQLLFLRSRHEEDGKRLNDHAKTKVHHFIRIEEFIAKFMSFYKLSVSNTKVVQQDREGSRDLSSDMQD</sequence>
<dbReference type="Gene3D" id="1.20.272.10">
    <property type="match status" value="1"/>
</dbReference>
<comment type="caution">
    <text evidence="3">The sequence shown here is derived from an EMBL/GenBank/DDBJ whole genome shotgun (WGS) entry which is preliminary data.</text>
</comment>
<dbReference type="PANTHER" id="PTHR11669:SF52">
    <property type="entry name" value="OS10G0574500 PROTEIN"/>
    <property type="match status" value="1"/>
</dbReference>
<reference evidence="3" key="1">
    <citation type="submission" date="2022-02" db="EMBL/GenBank/DDBJ databases">
        <authorList>
            <person name="Henning P.M."/>
            <person name="McCubbin A.G."/>
            <person name="Shore J.S."/>
        </authorList>
    </citation>
    <scope>NUCLEOTIDE SEQUENCE</scope>
    <source>
        <strain evidence="3">F60SS</strain>
        <tissue evidence="3">Leaves</tissue>
    </source>
</reference>
<keyword evidence="1" id="KW-0547">Nucleotide-binding</keyword>
<dbReference type="InterPro" id="IPR050238">
    <property type="entry name" value="DNA_Rep/Repair_Clamp_Loader"/>
</dbReference>
<keyword evidence="2" id="KW-0067">ATP-binding</keyword>
<reference evidence="3" key="2">
    <citation type="journal article" date="2023" name="Plants (Basel)">
        <title>Annotation of the Turnera subulata (Passifloraceae) Draft Genome Reveals the S-Locus Evolved after the Divergence of Turneroideae from Passifloroideae in a Stepwise Manner.</title>
        <authorList>
            <person name="Henning P.M."/>
            <person name="Roalson E.H."/>
            <person name="Mir W."/>
            <person name="McCubbin A.G."/>
            <person name="Shore J.S."/>
        </authorList>
    </citation>
    <scope>NUCLEOTIDE SEQUENCE</scope>
    <source>
        <strain evidence="3">F60SS</strain>
    </source>
</reference>
<dbReference type="Gene3D" id="3.40.50.300">
    <property type="entry name" value="P-loop containing nucleotide triphosphate hydrolases"/>
    <property type="match status" value="1"/>
</dbReference>
<dbReference type="GO" id="GO:0006261">
    <property type="term" value="P:DNA-templated DNA replication"/>
    <property type="evidence" value="ECO:0007669"/>
    <property type="project" value="TreeGrafter"/>
</dbReference>
<dbReference type="EMBL" id="JAKUCV010006794">
    <property type="protein sequence ID" value="KAJ4825842.1"/>
    <property type="molecule type" value="Genomic_DNA"/>
</dbReference>
<dbReference type="SUPFAM" id="SSF52540">
    <property type="entry name" value="P-loop containing nucleoside triphosphate hydrolases"/>
    <property type="match status" value="1"/>
</dbReference>
<dbReference type="AlphaFoldDB" id="A0A9Q0J2P4"/>
<proteinExistence type="predicted"/>
<dbReference type="CDD" id="cd18140">
    <property type="entry name" value="HLD_clamp_RFC"/>
    <property type="match status" value="1"/>
</dbReference>